<organism evidence="16 17">
    <name type="scientific">Coptotermes formosanus</name>
    <name type="common">Formosan subterranean termite</name>
    <dbReference type="NCBI Taxonomy" id="36987"/>
    <lineage>
        <taxon>Eukaryota</taxon>
        <taxon>Metazoa</taxon>
        <taxon>Ecdysozoa</taxon>
        <taxon>Arthropoda</taxon>
        <taxon>Hexapoda</taxon>
        <taxon>Insecta</taxon>
        <taxon>Pterygota</taxon>
        <taxon>Neoptera</taxon>
        <taxon>Polyneoptera</taxon>
        <taxon>Dictyoptera</taxon>
        <taxon>Blattodea</taxon>
        <taxon>Blattoidea</taxon>
        <taxon>Termitoidae</taxon>
        <taxon>Rhinotermitidae</taxon>
        <taxon>Coptotermes</taxon>
    </lineage>
</organism>
<evidence type="ECO:0000313" key="16">
    <source>
        <dbReference type="EMBL" id="GFG32686.1"/>
    </source>
</evidence>
<evidence type="ECO:0000256" key="1">
    <source>
        <dbReference type="ARBA" id="ARBA00004114"/>
    </source>
</evidence>
<dbReference type="EMBL" id="BLKM01008170">
    <property type="protein sequence ID" value="GFG32686.1"/>
    <property type="molecule type" value="Genomic_DNA"/>
</dbReference>
<dbReference type="GO" id="GO:0007017">
    <property type="term" value="P:microtubule-based process"/>
    <property type="evidence" value="ECO:0007669"/>
    <property type="project" value="InterPro"/>
</dbReference>
<dbReference type="InterPro" id="IPR003008">
    <property type="entry name" value="Tubulin_FtsZ_GTPase"/>
</dbReference>
<keyword evidence="9 14" id="KW-0342">GTP-binding</keyword>
<proteinExistence type="inferred from homology"/>
<comment type="subcellular location">
    <subcellularLocation>
        <location evidence="3">Cell projection</location>
        <location evidence="3">Cilium</location>
    </subcellularLocation>
    <subcellularLocation>
        <location evidence="1">Cytoplasm</location>
        <location evidence="1">Cytoskeleton</location>
        <location evidence="1">Microtubule organizing center</location>
        <location evidence="1">Centrosome</location>
        <location evidence="1">Centriole</location>
    </subcellularLocation>
    <subcellularLocation>
        <location evidence="2">Nucleus</location>
    </subcellularLocation>
</comment>
<evidence type="ECO:0000313" key="17">
    <source>
        <dbReference type="Proteomes" id="UP000502823"/>
    </source>
</evidence>
<evidence type="ECO:0000256" key="11">
    <source>
        <dbReference type="ARBA" id="ARBA00023273"/>
    </source>
</evidence>
<evidence type="ECO:0000256" key="14">
    <source>
        <dbReference type="RuleBase" id="RU000352"/>
    </source>
</evidence>
<dbReference type="InterPro" id="IPR023123">
    <property type="entry name" value="Tubulin_C"/>
</dbReference>
<dbReference type="Gene3D" id="1.10.287.600">
    <property type="entry name" value="Helix hairpin bin"/>
    <property type="match status" value="1"/>
</dbReference>
<keyword evidence="7 14" id="KW-0547">Nucleotide-binding</keyword>
<dbReference type="PROSITE" id="PS00227">
    <property type="entry name" value="TUBULIN"/>
    <property type="match status" value="1"/>
</dbReference>
<protein>
    <recommendedName>
        <fullName evidence="5">Tubulin delta chain</fullName>
    </recommendedName>
    <alternativeName>
        <fullName evidence="12">Delta-tubulin</fullName>
    </alternativeName>
</protein>
<dbReference type="Gene3D" id="3.40.50.1440">
    <property type="entry name" value="Tubulin/FtsZ, GTPase domain"/>
    <property type="match status" value="1"/>
</dbReference>
<evidence type="ECO:0000256" key="5">
    <source>
        <dbReference type="ARBA" id="ARBA00014184"/>
    </source>
</evidence>
<dbReference type="GO" id="GO:0030030">
    <property type="term" value="P:cell projection organization"/>
    <property type="evidence" value="ECO:0007669"/>
    <property type="project" value="UniProtKB-KW"/>
</dbReference>
<evidence type="ECO:0000256" key="4">
    <source>
        <dbReference type="ARBA" id="ARBA00009636"/>
    </source>
</evidence>
<evidence type="ECO:0000256" key="6">
    <source>
        <dbReference type="ARBA" id="ARBA00022701"/>
    </source>
</evidence>
<keyword evidence="10" id="KW-0539">Nucleus</keyword>
<dbReference type="OrthoDB" id="10250004at2759"/>
<reference evidence="17" key="1">
    <citation type="submission" date="2020-01" db="EMBL/GenBank/DDBJ databases">
        <title>Draft genome sequence of the Termite Coptotermes fromosanus.</title>
        <authorList>
            <person name="Itakura S."/>
            <person name="Yosikawa Y."/>
            <person name="Umezawa K."/>
        </authorList>
    </citation>
    <scope>NUCLEOTIDE SEQUENCE [LARGE SCALE GENOMIC DNA]</scope>
</reference>
<dbReference type="InterPro" id="IPR000217">
    <property type="entry name" value="Tubulin"/>
</dbReference>
<dbReference type="InterPro" id="IPR002967">
    <property type="entry name" value="Delta_tubulin"/>
</dbReference>
<dbReference type="SUPFAM" id="SSF55307">
    <property type="entry name" value="Tubulin C-terminal domain-like"/>
    <property type="match status" value="1"/>
</dbReference>
<name>A0A6L2PJZ9_COPFO</name>
<dbReference type="GO" id="GO:0005525">
    <property type="term" value="F:GTP binding"/>
    <property type="evidence" value="ECO:0007669"/>
    <property type="project" value="UniProtKB-UniRule"/>
</dbReference>
<evidence type="ECO:0000259" key="15">
    <source>
        <dbReference type="SMART" id="SM00864"/>
    </source>
</evidence>
<evidence type="ECO:0000256" key="2">
    <source>
        <dbReference type="ARBA" id="ARBA00004123"/>
    </source>
</evidence>
<dbReference type="PRINTS" id="PR01161">
    <property type="entry name" value="TUBULIN"/>
</dbReference>
<evidence type="ECO:0000256" key="12">
    <source>
        <dbReference type="ARBA" id="ARBA00030594"/>
    </source>
</evidence>
<keyword evidence="8" id="KW-0970">Cilium biogenesis/degradation</keyword>
<dbReference type="PANTHER" id="PTHR11588">
    <property type="entry name" value="TUBULIN"/>
    <property type="match status" value="1"/>
</dbReference>
<evidence type="ECO:0000256" key="9">
    <source>
        <dbReference type="ARBA" id="ARBA00023134"/>
    </source>
</evidence>
<dbReference type="PRINTS" id="PR01224">
    <property type="entry name" value="DELTATUBULIN"/>
</dbReference>
<evidence type="ECO:0000256" key="13">
    <source>
        <dbReference type="ARBA" id="ARBA00046149"/>
    </source>
</evidence>
<comment type="caution">
    <text evidence="16">The sequence shown here is derived from an EMBL/GenBank/DDBJ whole genome shotgun (WGS) entry which is preliminary data.</text>
</comment>
<dbReference type="SMART" id="SM00864">
    <property type="entry name" value="Tubulin"/>
    <property type="match status" value="1"/>
</dbReference>
<evidence type="ECO:0000256" key="3">
    <source>
        <dbReference type="ARBA" id="ARBA00004138"/>
    </source>
</evidence>
<dbReference type="GO" id="GO:0005929">
    <property type="term" value="C:cilium"/>
    <property type="evidence" value="ECO:0007669"/>
    <property type="project" value="UniProtKB-SubCell"/>
</dbReference>
<dbReference type="GO" id="GO:0005814">
    <property type="term" value="C:centriole"/>
    <property type="evidence" value="ECO:0007669"/>
    <property type="project" value="UniProtKB-SubCell"/>
</dbReference>
<keyword evidence="17" id="KW-1185">Reference proteome</keyword>
<gene>
    <name evidence="16" type="ORF">Cfor_00540</name>
</gene>
<dbReference type="GO" id="GO:0005200">
    <property type="term" value="F:structural constituent of cytoskeleton"/>
    <property type="evidence" value="ECO:0007669"/>
    <property type="project" value="InterPro"/>
</dbReference>
<dbReference type="InParanoid" id="A0A6L2PJZ9"/>
<evidence type="ECO:0000256" key="7">
    <source>
        <dbReference type="ARBA" id="ARBA00022741"/>
    </source>
</evidence>
<dbReference type="Pfam" id="PF00091">
    <property type="entry name" value="Tubulin"/>
    <property type="match status" value="1"/>
</dbReference>
<dbReference type="InterPro" id="IPR017975">
    <property type="entry name" value="Tubulin_CS"/>
</dbReference>
<comment type="similarity">
    <text evidence="4 14">Belongs to the tubulin family.</text>
</comment>
<dbReference type="InterPro" id="IPR008280">
    <property type="entry name" value="Tub_FtsZ_C"/>
</dbReference>
<dbReference type="InterPro" id="IPR036525">
    <property type="entry name" value="Tubulin/FtsZ_GTPase_sf"/>
</dbReference>
<dbReference type="CDD" id="cd02189">
    <property type="entry name" value="delta_zeta_tubulin-like"/>
    <property type="match status" value="1"/>
</dbReference>
<dbReference type="GO" id="GO:0005634">
    <property type="term" value="C:nucleus"/>
    <property type="evidence" value="ECO:0007669"/>
    <property type="project" value="UniProtKB-SubCell"/>
</dbReference>
<sequence>MDFEQLVVYTNSIPGHSNLFLNSAMSVLTLQFGQCGNQTGHHLFSLISQDITRSNSCYSSESTERWFRIKPDDSCVARAVLVDTEQKVITEVKKKQWAADSVWKYDEANIIAHSGGGTGNNWAYGHGKKGPELKEMIMESVRKEVERCDTLRATLNLLSSAGGTGSGVGSYMVEAYRDEYPTKTLLNAVVLPYSSGEVVIQNYNTLLTIANLYDVSDMFIIFQNDHLHKMSVNLLKNKNTELHDLNDLIAVKIGSLFQPLERSESSRIHDIISHLTPHPQYKFITLKSAPHYPKEVCKYEAPLEWNVLVRHMKQTLRVSHLDNEPLLDWEMKSPRTHNSEHSLVRYSPCVSNLLVSRGSGASDVKHTVGLSLDENVLYPQWVPEGSRCGHLHHNRRFMDMDKFICLATNNSLIHYSFNSIVEKAWKTFTHKAHLHPYTKFGVEAEDFVEAFAKLENVIKSYKEIK</sequence>
<evidence type="ECO:0000256" key="8">
    <source>
        <dbReference type="ARBA" id="ARBA00022794"/>
    </source>
</evidence>
<dbReference type="Proteomes" id="UP000502823">
    <property type="component" value="Unassembled WGS sequence"/>
</dbReference>
<comment type="function">
    <text evidence="13">Acts as a positive regulator of hedgehog signaling and regulates ciliary function.</text>
</comment>
<accession>A0A6L2PJZ9</accession>
<feature type="domain" description="Tubulin/FtsZ GTPase" evidence="15">
    <location>
        <begin position="63"/>
        <end position="264"/>
    </location>
</feature>
<keyword evidence="11" id="KW-0966">Cell projection</keyword>
<dbReference type="AlphaFoldDB" id="A0A6L2PJZ9"/>
<keyword evidence="6 14" id="KW-0493">Microtubule</keyword>
<dbReference type="GO" id="GO:0005874">
    <property type="term" value="C:microtubule"/>
    <property type="evidence" value="ECO:0007669"/>
    <property type="project" value="UniProtKB-KW"/>
</dbReference>
<evidence type="ECO:0000256" key="10">
    <source>
        <dbReference type="ARBA" id="ARBA00023242"/>
    </source>
</evidence>
<dbReference type="SUPFAM" id="SSF52490">
    <property type="entry name" value="Tubulin nucleotide-binding domain-like"/>
    <property type="match status" value="1"/>
</dbReference>